<feature type="domain" description="HTH luxR-type" evidence="2">
    <location>
        <begin position="157"/>
        <end position="222"/>
    </location>
</feature>
<dbReference type="PANTHER" id="PTHR43214">
    <property type="entry name" value="TWO-COMPONENT RESPONSE REGULATOR"/>
    <property type="match status" value="1"/>
</dbReference>
<dbReference type="SUPFAM" id="SSF46894">
    <property type="entry name" value="C-terminal effector domain of the bipartite response regulators"/>
    <property type="match status" value="1"/>
</dbReference>
<organism evidence="3 4">
    <name type="scientific">Tessaracoccus antarcticus</name>
    <dbReference type="NCBI Taxonomy" id="2479848"/>
    <lineage>
        <taxon>Bacteria</taxon>
        <taxon>Bacillati</taxon>
        <taxon>Actinomycetota</taxon>
        <taxon>Actinomycetes</taxon>
        <taxon>Propionibacteriales</taxon>
        <taxon>Propionibacteriaceae</taxon>
        <taxon>Tessaracoccus</taxon>
    </lineage>
</organism>
<keyword evidence="4" id="KW-1185">Reference proteome</keyword>
<dbReference type="InterPro" id="IPR036388">
    <property type="entry name" value="WH-like_DNA-bd_sf"/>
</dbReference>
<dbReference type="GO" id="GO:0003677">
    <property type="term" value="F:DNA binding"/>
    <property type="evidence" value="ECO:0007669"/>
    <property type="project" value="UniProtKB-KW"/>
</dbReference>
<dbReference type="InterPro" id="IPR000792">
    <property type="entry name" value="Tscrpt_reg_LuxR_C"/>
</dbReference>
<evidence type="ECO:0000256" key="1">
    <source>
        <dbReference type="ARBA" id="ARBA00023125"/>
    </source>
</evidence>
<proteinExistence type="predicted"/>
<dbReference type="InterPro" id="IPR016032">
    <property type="entry name" value="Sig_transdc_resp-reg_C-effctor"/>
</dbReference>
<protein>
    <submittedName>
        <fullName evidence="3">DNA-binding response regulator</fullName>
    </submittedName>
</protein>
<dbReference type="Gene3D" id="3.40.50.2300">
    <property type="match status" value="1"/>
</dbReference>
<dbReference type="SUPFAM" id="SSF52172">
    <property type="entry name" value="CheY-like"/>
    <property type="match status" value="1"/>
</dbReference>
<keyword evidence="1 3" id="KW-0238">DNA-binding</keyword>
<accession>A0A3M0G1Q1</accession>
<dbReference type="SMART" id="SM00421">
    <property type="entry name" value="HTH_LUXR"/>
    <property type="match status" value="1"/>
</dbReference>
<name>A0A3M0G1Q1_9ACTN</name>
<dbReference type="CDD" id="cd06170">
    <property type="entry name" value="LuxR_C_like"/>
    <property type="match status" value="1"/>
</dbReference>
<dbReference type="EMBL" id="REFW01000003">
    <property type="protein sequence ID" value="RMB58911.1"/>
    <property type="molecule type" value="Genomic_DNA"/>
</dbReference>
<dbReference type="AlphaFoldDB" id="A0A3M0G1Q1"/>
<sequence>MVGVALTRVSGDHGPVKPLLRVALHNDYEVVVRGLRSMLEPYGGSIDVVEMDAQMPVKCNVDLTLYDTFGKAQVDGEDIDEVIENPQAGKVVIYTWNMHPVLVDQAIAKGCKGYIDKGMTGDELVDVLLRIADGEVFVSPPLALDDHEDPSSDTGDWPGQKAGLSAREAEVLALITQGYTNNNIASRSYLSINSVKSYIRSAYRKIGVERRSQAVRWGMENNMLPDRSRIIVH</sequence>
<dbReference type="GO" id="GO:0006355">
    <property type="term" value="P:regulation of DNA-templated transcription"/>
    <property type="evidence" value="ECO:0007669"/>
    <property type="project" value="InterPro"/>
</dbReference>
<dbReference type="InterPro" id="IPR011006">
    <property type="entry name" value="CheY-like_superfamily"/>
</dbReference>
<dbReference type="PROSITE" id="PS50043">
    <property type="entry name" value="HTH_LUXR_2"/>
    <property type="match status" value="1"/>
</dbReference>
<evidence type="ECO:0000259" key="2">
    <source>
        <dbReference type="PROSITE" id="PS50043"/>
    </source>
</evidence>
<dbReference type="Proteomes" id="UP000275256">
    <property type="component" value="Unassembled WGS sequence"/>
</dbReference>
<dbReference type="Gene3D" id="1.10.10.10">
    <property type="entry name" value="Winged helix-like DNA-binding domain superfamily/Winged helix DNA-binding domain"/>
    <property type="match status" value="1"/>
</dbReference>
<evidence type="ECO:0000313" key="3">
    <source>
        <dbReference type="EMBL" id="RMB58911.1"/>
    </source>
</evidence>
<dbReference type="PRINTS" id="PR00038">
    <property type="entry name" value="HTHLUXR"/>
</dbReference>
<reference evidence="3 4" key="1">
    <citation type="submission" date="2018-10" db="EMBL/GenBank/DDBJ databases">
        <title>Tessaracoccus antarcticuss sp. nov., isolated from sediment.</title>
        <authorList>
            <person name="Zhou L.Y."/>
            <person name="Du Z.J."/>
        </authorList>
    </citation>
    <scope>NUCLEOTIDE SEQUENCE [LARGE SCALE GENOMIC DNA]</scope>
    <source>
        <strain evidence="3 4">JDX10</strain>
    </source>
</reference>
<dbReference type="OrthoDB" id="9816529at2"/>
<comment type="caution">
    <text evidence="3">The sequence shown here is derived from an EMBL/GenBank/DDBJ whole genome shotgun (WGS) entry which is preliminary data.</text>
</comment>
<gene>
    <name evidence="3" type="ORF">EAX62_12430</name>
</gene>
<dbReference type="InterPro" id="IPR039420">
    <property type="entry name" value="WalR-like"/>
</dbReference>
<evidence type="ECO:0000313" key="4">
    <source>
        <dbReference type="Proteomes" id="UP000275256"/>
    </source>
</evidence>
<dbReference type="Pfam" id="PF00196">
    <property type="entry name" value="GerE"/>
    <property type="match status" value="1"/>
</dbReference>